<dbReference type="EMBL" id="QXFV01005371">
    <property type="protein sequence ID" value="KAE8965198.1"/>
    <property type="molecule type" value="Genomic_DNA"/>
</dbReference>
<comment type="caution">
    <text evidence="3">The sequence shown here is derived from an EMBL/GenBank/DDBJ whole genome shotgun (WGS) entry which is preliminary data.</text>
</comment>
<evidence type="ECO:0000313" key="4">
    <source>
        <dbReference type="Proteomes" id="UP000429607"/>
    </source>
</evidence>
<accession>A0A6A3H8S8</accession>
<feature type="compositionally biased region" description="Low complexity" evidence="1">
    <location>
        <begin position="72"/>
        <end position="95"/>
    </location>
</feature>
<dbReference type="AlphaFoldDB" id="A0A6A3H8S8"/>
<proteinExistence type="predicted"/>
<dbReference type="InterPro" id="IPR025202">
    <property type="entry name" value="PLD-like_dom"/>
</dbReference>
<name>A0A6A3H8S8_9STRA</name>
<dbReference type="SUPFAM" id="SSF56024">
    <property type="entry name" value="Phospholipase D/nuclease"/>
    <property type="match status" value="1"/>
</dbReference>
<organism evidence="3 4">
    <name type="scientific">Phytophthora rubi</name>
    <dbReference type="NCBI Taxonomy" id="129364"/>
    <lineage>
        <taxon>Eukaryota</taxon>
        <taxon>Sar</taxon>
        <taxon>Stramenopiles</taxon>
        <taxon>Oomycota</taxon>
        <taxon>Peronosporomycetes</taxon>
        <taxon>Peronosporales</taxon>
        <taxon>Peronosporaceae</taxon>
        <taxon>Phytophthora</taxon>
    </lineage>
</organism>
<reference evidence="3 4" key="1">
    <citation type="submission" date="2018-09" db="EMBL/GenBank/DDBJ databases">
        <title>Genomic investigation of the strawberry pathogen Phytophthora fragariae indicates pathogenicity is determined by transcriptional variation in three key races.</title>
        <authorList>
            <person name="Adams T.M."/>
            <person name="Armitage A.D."/>
            <person name="Sobczyk M.K."/>
            <person name="Bates H.J."/>
            <person name="Dunwell J.M."/>
            <person name="Nellist C.F."/>
            <person name="Harrison R.J."/>
        </authorList>
    </citation>
    <scope>NUCLEOTIDE SEQUENCE [LARGE SCALE GENOMIC DNA]</scope>
    <source>
        <strain evidence="3 4">SCRP249</strain>
    </source>
</reference>
<sequence>MEPGGEPMVLGMASDDVLAALATVVRRPRKRANIGLAVATQQEPRASSGPTQLSRATAAPPARVWPDPSIISSTQLQSTTQNTVATTPSPRPSTTQQMQLPCNLATAQEATARDRPGRSIISPIQLPTTSEQVIIVDTDPELDSETPVSGRSMAKRKEMAEFWRNSKGCTLADVSRVGRCSANQAAEWVVRDKRGEELMIKPKGRKPQWPVPKAVVEIAKVLPEIHLTNDVISRAAEAVGIPNDNFRYIQSEVKTRLQTTEAVRSIKIGVDSLTNKEIVRELAAAVGRRVNILLVVDLKKSRASGLEGVKALLEAGVQVCHCTEDLQCRAAIFDGQILVQGSQSWTENNQESSSMDYSMVLTGPIVSDFECQFD</sequence>
<dbReference type="Proteomes" id="UP000429607">
    <property type="component" value="Unassembled WGS sequence"/>
</dbReference>
<dbReference type="Pfam" id="PF13091">
    <property type="entry name" value="PLDc_2"/>
    <property type="match status" value="1"/>
</dbReference>
<protein>
    <recommendedName>
        <fullName evidence="2">Phospholipase D-like domain-containing protein</fullName>
    </recommendedName>
</protein>
<dbReference type="Gene3D" id="3.30.870.10">
    <property type="entry name" value="Endonuclease Chain A"/>
    <property type="match status" value="1"/>
</dbReference>
<evidence type="ECO:0000256" key="1">
    <source>
        <dbReference type="SAM" id="MobiDB-lite"/>
    </source>
</evidence>
<evidence type="ECO:0000313" key="3">
    <source>
        <dbReference type="EMBL" id="KAE8965198.1"/>
    </source>
</evidence>
<evidence type="ECO:0000259" key="2">
    <source>
        <dbReference type="Pfam" id="PF13091"/>
    </source>
</evidence>
<feature type="domain" description="Phospholipase D-like" evidence="2">
    <location>
        <begin position="261"/>
        <end position="373"/>
    </location>
</feature>
<feature type="compositionally biased region" description="Polar residues" evidence="1">
    <location>
        <begin position="39"/>
        <end position="55"/>
    </location>
</feature>
<feature type="region of interest" description="Disordered" evidence="1">
    <location>
        <begin position="34"/>
        <end position="98"/>
    </location>
</feature>
<gene>
    <name evidence="3" type="ORF">PR001_g28805</name>
</gene>